<dbReference type="InterPro" id="IPR046341">
    <property type="entry name" value="SET_dom_sf"/>
</dbReference>
<evidence type="ECO:0000313" key="3">
    <source>
        <dbReference type="EMBL" id="CEL96314.1"/>
    </source>
</evidence>
<reference evidence="3 4" key="1">
    <citation type="submission" date="2014-11" db="EMBL/GenBank/DDBJ databases">
        <authorList>
            <person name="Zhu J."/>
            <person name="Qi W."/>
            <person name="Song R."/>
        </authorList>
    </citation>
    <scope>NUCLEOTIDE SEQUENCE [LARGE SCALE GENOMIC DNA]</scope>
</reference>
<evidence type="ECO:0000259" key="2">
    <source>
        <dbReference type="PROSITE" id="PS50280"/>
    </source>
</evidence>
<keyword evidence="4" id="KW-1185">Reference proteome</keyword>
<dbReference type="OrthoDB" id="333990at2759"/>
<dbReference type="PANTHER" id="PTHR12197:SF251">
    <property type="entry name" value="EG:BACR7C10.4 PROTEIN"/>
    <property type="match status" value="1"/>
</dbReference>
<dbReference type="Proteomes" id="UP000041254">
    <property type="component" value="Unassembled WGS sequence"/>
</dbReference>
<dbReference type="GO" id="GO:0005634">
    <property type="term" value="C:nucleus"/>
    <property type="evidence" value="ECO:0007669"/>
    <property type="project" value="TreeGrafter"/>
</dbReference>
<evidence type="ECO:0000256" key="1">
    <source>
        <dbReference type="SAM" id="MobiDB-lite"/>
    </source>
</evidence>
<dbReference type="AlphaFoldDB" id="A0A0G4EIH1"/>
<dbReference type="InterPro" id="IPR050869">
    <property type="entry name" value="H3K4_H4K5_MeTrfase"/>
</dbReference>
<organism evidence="3 4">
    <name type="scientific">Vitrella brassicaformis (strain CCMP3155)</name>
    <dbReference type="NCBI Taxonomy" id="1169540"/>
    <lineage>
        <taxon>Eukaryota</taxon>
        <taxon>Sar</taxon>
        <taxon>Alveolata</taxon>
        <taxon>Colpodellida</taxon>
        <taxon>Vitrellaceae</taxon>
        <taxon>Vitrella</taxon>
    </lineage>
</organism>
<gene>
    <name evidence="3" type="ORF">Vbra_7534</name>
</gene>
<feature type="domain" description="SET" evidence="2">
    <location>
        <begin position="22"/>
        <end position="455"/>
    </location>
</feature>
<sequence length="643" mass="70338">MERVRHENELLRMQLSGQPFPPCLSIADVPGAGIGVFANQDIKEGQILVEEAACQGWAAPFLWAENVARFYCSYCFSPLPLEVKDRSGDDRPPATASEKPVELELTAIDASEGALVFSSSSSSGAVNDGECAPCVELELTVLFVSCLRASEGCSERYCHEDCRAAADAEFHSRLCRATDCGAQYAGLALSSDNEYYLLAAKMFAQYAVGINGGETFPWAPLRSQPWWRTMQRPTYSSSSSSSDSDDSSDRGQAEGRDEPSLIDEAGRAELDAFYRNAVKDQTRTAAHRLQQMLPEIADVLTVEALAECIGAIRVNALSFTVRHHAVTVDVESGRAWADQEHDTTSLQVQDHFAESLKVHVRVPSSPSDAPSTARCSFQLPALSGFAIFPFQSCFNHKCPDATAQPSAPNCYCVEPSIAVTSARGETAGGPRMAIRCCVVAARDVAKGEELSIDYLVGKESGTAAAAVERRGILLGQPPKGPIVTDCRIMDTGGQTGVPMVGSRYYNAKCLVGNWFEARLEKPFVEFEEATRPQTTPSSIVSGGPKGTYSTAGGEYGIWARPYRTTRYRADLCGSIVNYGEYDRQMWLTRYREDYIAPKNMVPPRRLRQTYLTADAQKLSDYIDTWTRGKSIDSSCLDHILNEH</sequence>
<dbReference type="Gene3D" id="2.170.270.10">
    <property type="entry name" value="SET domain"/>
    <property type="match status" value="1"/>
</dbReference>
<name>A0A0G4EIH1_VITBC</name>
<feature type="region of interest" description="Disordered" evidence="1">
    <location>
        <begin position="232"/>
        <end position="262"/>
    </location>
</feature>
<dbReference type="VEuPathDB" id="CryptoDB:Vbra_7534"/>
<accession>A0A0G4EIH1</accession>
<dbReference type="EMBL" id="CDMY01000243">
    <property type="protein sequence ID" value="CEL96314.1"/>
    <property type="molecule type" value="Genomic_DNA"/>
</dbReference>
<dbReference type="PROSITE" id="PS50280">
    <property type="entry name" value="SET"/>
    <property type="match status" value="1"/>
</dbReference>
<dbReference type="InterPro" id="IPR001214">
    <property type="entry name" value="SET_dom"/>
</dbReference>
<dbReference type="InParanoid" id="A0A0G4EIH1"/>
<feature type="compositionally biased region" description="Basic and acidic residues" evidence="1">
    <location>
        <begin position="247"/>
        <end position="262"/>
    </location>
</feature>
<dbReference type="PANTHER" id="PTHR12197">
    <property type="entry name" value="HISTONE-LYSINE N-METHYLTRANSFERASE SMYD"/>
    <property type="match status" value="1"/>
</dbReference>
<evidence type="ECO:0000313" key="4">
    <source>
        <dbReference type="Proteomes" id="UP000041254"/>
    </source>
</evidence>
<dbReference type="SUPFAM" id="SSF82199">
    <property type="entry name" value="SET domain"/>
    <property type="match status" value="1"/>
</dbReference>
<proteinExistence type="predicted"/>
<protein>
    <recommendedName>
        <fullName evidence="2">SET domain-containing protein</fullName>
    </recommendedName>
</protein>